<organism evidence="1 2">
    <name type="scientific">Mycoavidus cysteinexigens</name>
    <dbReference type="NCBI Taxonomy" id="1553431"/>
    <lineage>
        <taxon>Bacteria</taxon>
        <taxon>Pseudomonadati</taxon>
        <taxon>Pseudomonadota</taxon>
        <taxon>Betaproteobacteria</taxon>
        <taxon>Burkholderiales</taxon>
        <taxon>Burkholderiaceae</taxon>
        <taxon>Mycoavidus</taxon>
    </lineage>
</organism>
<dbReference type="RefSeq" id="WP_045362029.1">
    <property type="nucleotide sequence ID" value="NZ_AP018150.1"/>
</dbReference>
<dbReference type="Proteomes" id="UP000282597">
    <property type="component" value="Chromosome"/>
</dbReference>
<keyword evidence="2" id="KW-1185">Reference proteome</keyword>
<sequence>MEGINTGYSSYVYRPARSVLIVDGEEGVFCNARGLDTVSTERIEPRAGVSNLFSIVSQIPITVTLKDGVVRERGLIHNWITSNPKQTKNVFIKMANQEGTVVQPTSWTLHNAIPLKFSETNFDASSDKVIVIRSLKLQVDSYTVGKIA</sequence>
<name>A0A2Z6EVC3_9BURK</name>
<gene>
    <name evidence="1" type="ORF">MCB1EB_1246</name>
</gene>
<dbReference type="GO" id="GO:0005198">
    <property type="term" value="F:structural molecule activity"/>
    <property type="evidence" value="ECO:0007669"/>
    <property type="project" value="InterPro"/>
</dbReference>
<protein>
    <submittedName>
        <fullName evidence="1">Uncharacterized protein</fullName>
    </submittedName>
</protein>
<proteinExistence type="predicted"/>
<accession>A0A2Z6EVC3</accession>
<evidence type="ECO:0000313" key="1">
    <source>
        <dbReference type="EMBL" id="BBE09407.1"/>
    </source>
</evidence>
<dbReference type="InterPro" id="IPR010667">
    <property type="entry name" value="Phage_T4_Gp19"/>
</dbReference>
<reference evidence="1 2" key="1">
    <citation type="journal article" date="2018" name="Microbes Environ.">
        <title>Comparative Genomic Insights into Endofungal Lifestyles of Two Bacterial Endosymbionts, Mycoavidus cysteinexigens and Burkholderia rhizoxinica.</title>
        <authorList>
            <person name="Sharmin D."/>
            <person name="Guo Y."/>
            <person name="Nishizawa T."/>
            <person name="Ohshima S."/>
            <person name="Sato Y."/>
            <person name="Takashima Y."/>
            <person name="Narisawa K."/>
            <person name="Ohta H."/>
        </authorList>
    </citation>
    <scope>NUCLEOTIDE SEQUENCE [LARGE SCALE GENOMIC DNA]</scope>
    <source>
        <strain evidence="1 2">B1-EB</strain>
    </source>
</reference>
<dbReference type="AlphaFoldDB" id="A0A2Z6EVC3"/>
<dbReference type="KEGG" id="mcys:MCB1EB_1246"/>
<evidence type="ECO:0000313" key="2">
    <source>
        <dbReference type="Proteomes" id="UP000282597"/>
    </source>
</evidence>
<dbReference type="Pfam" id="PF06841">
    <property type="entry name" value="Phage_T4_gp19"/>
    <property type="match status" value="1"/>
</dbReference>
<dbReference type="EMBL" id="AP018150">
    <property type="protein sequence ID" value="BBE09407.1"/>
    <property type="molecule type" value="Genomic_DNA"/>
</dbReference>